<comment type="caution">
    <text evidence="6">The sequence shown here is derived from an EMBL/GenBank/DDBJ whole genome shotgun (WGS) entry which is preliminary data.</text>
</comment>
<dbReference type="PANTHER" id="PTHR24421">
    <property type="entry name" value="NITRATE/NITRITE SENSOR PROTEIN NARX-RELATED"/>
    <property type="match status" value="1"/>
</dbReference>
<reference evidence="6" key="2">
    <citation type="submission" date="2020-09" db="EMBL/GenBank/DDBJ databases">
        <authorList>
            <person name="Sun Q."/>
            <person name="Ohkuma M."/>
        </authorList>
    </citation>
    <scope>NUCLEOTIDE SEQUENCE</scope>
    <source>
        <strain evidence="6">JCM 4790</strain>
    </source>
</reference>
<keyword evidence="4" id="KW-0472">Membrane</keyword>
<feature type="transmembrane region" description="Helical" evidence="4">
    <location>
        <begin position="296"/>
        <end position="317"/>
    </location>
</feature>
<organism evidence="6 7">
    <name type="scientific">Streptomyces minutiscleroticus</name>
    <dbReference type="NCBI Taxonomy" id="68238"/>
    <lineage>
        <taxon>Bacteria</taxon>
        <taxon>Bacillati</taxon>
        <taxon>Actinomycetota</taxon>
        <taxon>Actinomycetes</taxon>
        <taxon>Kitasatosporales</taxon>
        <taxon>Streptomycetaceae</taxon>
        <taxon>Streptomyces</taxon>
    </lineage>
</organism>
<dbReference type="Gene3D" id="3.30.565.10">
    <property type="entry name" value="Histidine kinase-like ATPase, C-terminal domain"/>
    <property type="match status" value="1"/>
</dbReference>
<feature type="transmembrane region" description="Helical" evidence="4">
    <location>
        <begin position="21"/>
        <end position="41"/>
    </location>
</feature>
<dbReference type="GO" id="GO:0016020">
    <property type="term" value="C:membrane"/>
    <property type="evidence" value="ECO:0007669"/>
    <property type="project" value="InterPro"/>
</dbReference>
<dbReference type="RefSeq" id="WP_190189272.1">
    <property type="nucleotide sequence ID" value="NZ_BMVU01000003.1"/>
</dbReference>
<dbReference type="InterPro" id="IPR050482">
    <property type="entry name" value="Sensor_HK_TwoCompSys"/>
</dbReference>
<keyword evidence="1" id="KW-0808">Transferase</keyword>
<accession>A0A918NE85</accession>
<evidence type="ECO:0000256" key="2">
    <source>
        <dbReference type="ARBA" id="ARBA00022777"/>
    </source>
</evidence>
<dbReference type="GO" id="GO:0000155">
    <property type="term" value="F:phosphorelay sensor kinase activity"/>
    <property type="evidence" value="ECO:0007669"/>
    <property type="project" value="InterPro"/>
</dbReference>
<feature type="transmembrane region" description="Helical" evidence="4">
    <location>
        <begin position="360"/>
        <end position="380"/>
    </location>
</feature>
<dbReference type="EMBL" id="BMVU01000003">
    <property type="protein sequence ID" value="GGX60747.1"/>
    <property type="molecule type" value="Genomic_DNA"/>
</dbReference>
<feature type="domain" description="Histidine kinase/HSP90-like ATPase" evidence="5">
    <location>
        <begin position="662"/>
        <end position="752"/>
    </location>
</feature>
<evidence type="ECO:0000313" key="7">
    <source>
        <dbReference type="Proteomes" id="UP000619244"/>
    </source>
</evidence>
<keyword evidence="4" id="KW-1133">Transmembrane helix</keyword>
<evidence type="ECO:0000256" key="4">
    <source>
        <dbReference type="SAM" id="Phobius"/>
    </source>
</evidence>
<dbReference type="InterPro" id="IPR029016">
    <property type="entry name" value="GAF-like_dom_sf"/>
</dbReference>
<dbReference type="SUPFAM" id="SSF50156">
    <property type="entry name" value="PDZ domain-like"/>
    <property type="match status" value="1"/>
</dbReference>
<dbReference type="Gene3D" id="1.20.5.1930">
    <property type="match status" value="1"/>
</dbReference>
<dbReference type="CDD" id="cd16917">
    <property type="entry name" value="HATPase_UhpB-NarQ-NarX-like"/>
    <property type="match status" value="1"/>
</dbReference>
<evidence type="ECO:0000256" key="3">
    <source>
        <dbReference type="ARBA" id="ARBA00023012"/>
    </source>
</evidence>
<dbReference type="Pfam" id="PF02518">
    <property type="entry name" value="HATPase_c"/>
    <property type="match status" value="1"/>
</dbReference>
<dbReference type="SMART" id="SM00387">
    <property type="entry name" value="HATPase_c"/>
    <property type="match status" value="1"/>
</dbReference>
<evidence type="ECO:0000256" key="1">
    <source>
        <dbReference type="ARBA" id="ARBA00022679"/>
    </source>
</evidence>
<keyword evidence="3" id="KW-0902">Two-component regulatory system</keyword>
<evidence type="ECO:0000313" key="6">
    <source>
        <dbReference type="EMBL" id="GGX60747.1"/>
    </source>
</evidence>
<feature type="transmembrane region" description="Helical" evidence="4">
    <location>
        <begin position="329"/>
        <end position="348"/>
    </location>
</feature>
<dbReference type="GO" id="GO:0046983">
    <property type="term" value="F:protein dimerization activity"/>
    <property type="evidence" value="ECO:0007669"/>
    <property type="project" value="InterPro"/>
</dbReference>
<feature type="transmembrane region" description="Helical" evidence="4">
    <location>
        <begin position="260"/>
        <end position="284"/>
    </location>
</feature>
<sequence>MARISFGGSGLGAQGPTTMSRYATAGICSALVLLTAVILWIRVVGPSDGTSVQLSKGTFHGDRMTVSSVLDDATGLRSGDVVTAIDGIPLRSYPPDRPVHVGSTLTYTVLRDGDLEQVTFRLQDFPVAGFLVQSWPSLLTLLALLATAVFVFHARAADPAAQALMLVAFLAFCGTVTYLLGDQAFRLAAHGPTAMEAAGELALALMWGAIAHFSLVAPGTGLTVTRRRIVAVYSLPLLLHGIYLAWMLPSARSTPEVRGLIAQFSLMPSLVLPLLAAVLLFLSYRATSDIESRRRVRWVLLALALGGLAFLAVWGVPNLMGWPVPPSNLMALIYLPPPVALSAAILRYRLFDVEVIVRRSLLYGSLTASVVGIYLAGAWVLSRVFVTHPTLAAVLAGGLIGLIAPPLHSFLRRRVGRLVYGERDDPFKVLSRLGRIDAAEDPRLVLQTVVETVAQTLRLPFAAIELRRAQSRFAVQVGYGRDTGRSVTLPLALADGVRGRLTLAVSPGQEPFGPADRRLLDTLARQVSGAASMVLLTNELQQSREQIVLAREEERRRLHHRIHDGLGPNLAAGIMRMEAARELLRRNPDAAGRHLDEQIALTRSLIGDIRGLVYNLRPPALDQLGLAGALRERTSQLSRPDTSSRMQVLVAQEGDLGDLPAAVEVAAFWISVEAVNNAIRHAQASLCRVRLARGPTLSVRICDNGRGLPERVRSGGGLISMRERAEELRGTCRVYRGDEGGTVVEVHLPIREAVTD</sequence>
<feature type="transmembrane region" description="Helical" evidence="4">
    <location>
        <begin position="163"/>
        <end position="181"/>
    </location>
</feature>
<keyword evidence="2" id="KW-0418">Kinase</keyword>
<dbReference type="Proteomes" id="UP000619244">
    <property type="component" value="Unassembled WGS sequence"/>
</dbReference>
<feature type="transmembrane region" description="Helical" evidence="4">
    <location>
        <begin position="229"/>
        <end position="248"/>
    </location>
</feature>
<keyword evidence="4" id="KW-0812">Transmembrane</keyword>
<reference evidence="6" key="1">
    <citation type="journal article" date="2014" name="Int. J. Syst. Evol. Microbiol.">
        <title>Complete genome sequence of Corynebacterium casei LMG S-19264T (=DSM 44701T), isolated from a smear-ripened cheese.</title>
        <authorList>
            <consortium name="US DOE Joint Genome Institute (JGI-PGF)"/>
            <person name="Walter F."/>
            <person name="Albersmeier A."/>
            <person name="Kalinowski J."/>
            <person name="Ruckert C."/>
        </authorList>
    </citation>
    <scope>NUCLEOTIDE SEQUENCE</scope>
    <source>
        <strain evidence="6">JCM 4790</strain>
    </source>
</reference>
<protein>
    <recommendedName>
        <fullName evidence="5">Histidine kinase/HSP90-like ATPase domain-containing protein</fullName>
    </recommendedName>
</protein>
<feature type="transmembrane region" description="Helical" evidence="4">
    <location>
        <begin position="130"/>
        <end position="151"/>
    </location>
</feature>
<gene>
    <name evidence="6" type="ORF">GCM10010358_14130</name>
</gene>
<dbReference type="SUPFAM" id="SSF55874">
    <property type="entry name" value="ATPase domain of HSP90 chaperone/DNA topoisomerase II/histidine kinase"/>
    <property type="match status" value="1"/>
</dbReference>
<feature type="transmembrane region" description="Helical" evidence="4">
    <location>
        <begin position="201"/>
        <end position="222"/>
    </location>
</feature>
<dbReference type="AlphaFoldDB" id="A0A918NE85"/>
<dbReference type="Pfam" id="PF07730">
    <property type="entry name" value="HisKA_3"/>
    <property type="match status" value="1"/>
</dbReference>
<proteinExistence type="predicted"/>
<evidence type="ECO:0000259" key="5">
    <source>
        <dbReference type="SMART" id="SM00387"/>
    </source>
</evidence>
<dbReference type="InterPro" id="IPR036890">
    <property type="entry name" value="HATPase_C_sf"/>
</dbReference>
<dbReference type="Gene3D" id="2.30.42.10">
    <property type="match status" value="1"/>
</dbReference>
<keyword evidence="7" id="KW-1185">Reference proteome</keyword>
<feature type="transmembrane region" description="Helical" evidence="4">
    <location>
        <begin position="386"/>
        <end position="407"/>
    </location>
</feature>
<dbReference type="InterPro" id="IPR011712">
    <property type="entry name" value="Sig_transdc_His_kin_sub3_dim/P"/>
</dbReference>
<dbReference type="Gene3D" id="3.30.450.40">
    <property type="match status" value="1"/>
</dbReference>
<dbReference type="InterPro" id="IPR036034">
    <property type="entry name" value="PDZ_sf"/>
</dbReference>
<dbReference type="InterPro" id="IPR003594">
    <property type="entry name" value="HATPase_dom"/>
</dbReference>
<name>A0A918NE85_9ACTN</name>